<dbReference type="Proteomes" id="UP000538670">
    <property type="component" value="Unassembled WGS sequence"/>
</dbReference>
<feature type="region of interest" description="Disordered" evidence="3">
    <location>
        <begin position="253"/>
        <end position="281"/>
    </location>
</feature>
<dbReference type="CDD" id="cd02440">
    <property type="entry name" value="AdoMet_MTases"/>
    <property type="match status" value="1"/>
</dbReference>
<dbReference type="Pfam" id="PF13489">
    <property type="entry name" value="Methyltransf_23"/>
    <property type="match status" value="1"/>
</dbReference>
<dbReference type="GO" id="GO:0008168">
    <property type="term" value="F:methyltransferase activity"/>
    <property type="evidence" value="ECO:0007669"/>
    <property type="project" value="UniProtKB-KW"/>
</dbReference>
<dbReference type="SUPFAM" id="SSF53335">
    <property type="entry name" value="S-adenosyl-L-methionine-dependent methyltransferases"/>
    <property type="match status" value="1"/>
</dbReference>
<dbReference type="InterPro" id="IPR029063">
    <property type="entry name" value="SAM-dependent_MTases_sf"/>
</dbReference>
<keyword evidence="1 4" id="KW-0489">Methyltransferase</keyword>
<evidence type="ECO:0000256" key="1">
    <source>
        <dbReference type="ARBA" id="ARBA00022603"/>
    </source>
</evidence>
<reference evidence="4 5" key="1">
    <citation type="submission" date="2020-08" db="EMBL/GenBank/DDBJ databases">
        <title>Genomic Encyclopedia of Type Strains, Phase IV (KMG-IV): sequencing the most valuable type-strain genomes for metagenomic binning, comparative biology and taxonomic classification.</title>
        <authorList>
            <person name="Goeker M."/>
        </authorList>
    </citation>
    <scope>NUCLEOTIDE SEQUENCE [LARGE SCALE GENOMIC DNA]</scope>
    <source>
        <strain evidence="4 5">DSM 19512</strain>
    </source>
</reference>
<gene>
    <name evidence="4" type="ORF">GGR48_003257</name>
</gene>
<dbReference type="EMBL" id="JACIDH010000021">
    <property type="protein sequence ID" value="MBB3880807.1"/>
    <property type="molecule type" value="Genomic_DNA"/>
</dbReference>
<comment type="caution">
    <text evidence="4">The sequence shown here is derived from an EMBL/GenBank/DDBJ whole genome shotgun (WGS) entry which is preliminary data.</text>
</comment>
<evidence type="ECO:0000256" key="2">
    <source>
        <dbReference type="ARBA" id="ARBA00022679"/>
    </source>
</evidence>
<keyword evidence="2 4" id="KW-0808">Transferase</keyword>
<dbReference type="GO" id="GO:0032259">
    <property type="term" value="P:methylation"/>
    <property type="evidence" value="ECO:0007669"/>
    <property type="project" value="UniProtKB-KW"/>
</dbReference>
<dbReference type="PANTHER" id="PTHR13090">
    <property type="entry name" value="ARGININE-HYDROXYLASE NDUFAF5, MITOCHONDRIAL"/>
    <property type="match status" value="1"/>
</dbReference>
<evidence type="ECO:0000313" key="5">
    <source>
        <dbReference type="Proteomes" id="UP000538670"/>
    </source>
</evidence>
<dbReference type="RefSeq" id="WP_183952839.1">
    <property type="nucleotide sequence ID" value="NZ_JACIDH010000021.1"/>
</dbReference>
<organism evidence="4 5">
    <name type="scientific">Sphingomonas pseudosanguinis</name>
    <dbReference type="NCBI Taxonomy" id="413712"/>
    <lineage>
        <taxon>Bacteria</taxon>
        <taxon>Pseudomonadati</taxon>
        <taxon>Pseudomonadota</taxon>
        <taxon>Alphaproteobacteria</taxon>
        <taxon>Sphingomonadales</taxon>
        <taxon>Sphingomonadaceae</taxon>
        <taxon>Sphingomonas</taxon>
    </lineage>
</organism>
<name>A0A7W6ACI4_9SPHN</name>
<dbReference type="InterPro" id="IPR050602">
    <property type="entry name" value="Malonyl-ACP_OMT"/>
</dbReference>
<protein>
    <submittedName>
        <fullName evidence="4">SAM-dependent methyltransferase</fullName>
    </submittedName>
</protein>
<evidence type="ECO:0000313" key="4">
    <source>
        <dbReference type="EMBL" id="MBB3880807.1"/>
    </source>
</evidence>
<dbReference type="PANTHER" id="PTHR13090:SF1">
    <property type="entry name" value="ARGININE-HYDROXYLASE NDUFAF5, MITOCHONDRIAL"/>
    <property type="match status" value="1"/>
</dbReference>
<evidence type="ECO:0000256" key="3">
    <source>
        <dbReference type="SAM" id="MobiDB-lite"/>
    </source>
</evidence>
<dbReference type="AlphaFoldDB" id="A0A7W6ACI4"/>
<proteinExistence type="predicted"/>
<dbReference type="Gene3D" id="3.40.50.150">
    <property type="entry name" value="Vaccinia Virus protein VP39"/>
    <property type="match status" value="1"/>
</dbReference>
<keyword evidence="5" id="KW-1185">Reference proteome</keyword>
<accession>A0A7W6ACI4</accession>
<sequence>MTAPAIFDRSARRLRRDRAQPDYAEHDFLRAAMLDGIAERLDAVTRPFHDVLDLGCFDGAFLPPPGARVARVDPGFAFARAVHGVQADEDRLPFADRSFDLVVSIGVLDQIDDLPGALTLIRRVLRPDGLFLGAFVGGGSLPRLRAALRQAEAERPVARLHPQVDVRSAGDLLMRAGFTLPVADIETLDVRYRDFGRLLGDLRGMGASNLLAERRPIARTALAMAASAFAGMADDDGRTAEQFNLVFLTGWAPDPSQPVPAKRGSATASLAEALRTPPKEG</sequence>